<dbReference type="EMBL" id="CP020814">
    <property type="protein sequence ID" value="ARK32201.1"/>
    <property type="molecule type" value="Genomic_DNA"/>
</dbReference>
<evidence type="ECO:0000259" key="3">
    <source>
        <dbReference type="SMART" id="SM00287"/>
    </source>
</evidence>
<dbReference type="InterPro" id="IPR002477">
    <property type="entry name" value="Peptidoglycan-bd-like"/>
</dbReference>
<dbReference type="STRING" id="199441.BkAM31D_21410"/>
<accession>A0A1X9MKK7</accession>
<evidence type="ECO:0000256" key="1">
    <source>
        <dbReference type="SAM" id="MobiDB-lite"/>
    </source>
</evidence>
<keyword evidence="4" id="KW-0326">Glycosidase</keyword>
<dbReference type="Proteomes" id="UP000193006">
    <property type="component" value="Chromosome"/>
</dbReference>
<dbReference type="EC" id="3.2.1.96" evidence="4"/>
<dbReference type="RefSeq" id="WP_066158221.1">
    <property type="nucleotide sequence ID" value="NZ_CP020814.1"/>
</dbReference>
<organism evidence="4 5">
    <name type="scientific">Halalkalibacter krulwichiae</name>
    <dbReference type="NCBI Taxonomy" id="199441"/>
    <lineage>
        <taxon>Bacteria</taxon>
        <taxon>Bacillati</taxon>
        <taxon>Bacillota</taxon>
        <taxon>Bacilli</taxon>
        <taxon>Bacillales</taxon>
        <taxon>Bacillaceae</taxon>
        <taxon>Halalkalibacter</taxon>
    </lineage>
</organism>
<dbReference type="Gene3D" id="1.10.530.10">
    <property type="match status" value="1"/>
</dbReference>
<dbReference type="SUPFAM" id="SSF47090">
    <property type="entry name" value="PGBD-like"/>
    <property type="match status" value="9"/>
</dbReference>
<protein>
    <submittedName>
        <fullName evidence="4">Beta-N-acetylglucosaminidase</fullName>
        <ecNumber evidence="4">3.2.1.96</ecNumber>
    </submittedName>
</protein>
<dbReference type="SMART" id="SM00047">
    <property type="entry name" value="LYZ2"/>
    <property type="match status" value="1"/>
</dbReference>
<dbReference type="Gene3D" id="2.30.30.40">
    <property type="entry name" value="SH3 Domains"/>
    <property type="match status" value="1"/>
</dbReference>
<keyword evidence="4" id="KW-0378">Hydrolase</keyword>
<dbReference type="InterPro" id="IPR036365">
    <property type="entry name" value="PGBD-like_sf"/>
</dbReference>
<dbReference type="InterPro" id="IPR003646">
    <property type="entry name" value="SH3-like_bac-type"/>
</dbReference>
<evidence type="ECO:0000259" key="2">
    <source>
        <dbReference type="SMART" id="SM00047"/>
    </source>
</evidence>
<feature type="compositionally biased region" description="Acidic residues" evidence="1">
    <location>
        <begin position="159"/>
        <end position="174"/>
    </location>
</feature>
<dbReference type="InterPro" id="IPR036366">
    <property type="entry name" value="PGBDSf"/>
</dbReference>
<dbReference type="Pfam" id="PF08239">
    <property type="entry name" value="SH3_3"/>
    <property type="match status" value="1"/>
</dbReference>
<dbReference type="Gene3D" id="1.10.101.10">
    <property type="entry name" value="PGBD-like superfamily/PGBD"/>
    <property type="match status" value="9"/>
</dbReference>
<dbReference type="AlphaFoldDB" id="A0A1X9MKK7"/>
<dbReference type="GO" id="GO:0004040">
    <property type="term" value="F:amidase activity"/>
    <property type="evidence" value="ECO:0007669"/>
    <property type="project" value="InterPro"/>
</dbReference>
<proteinExistence type="predicted"/>
<keyword evidence="5" id="KW-1185">Reference proteome</keyword>
<dbReference type="KEGG" id="bkw:BkAM31D_21410"/>
<dbReference type="Pfam" id="PF01471">
    <property type="entry name" value="PG_binding_1"/>
    <property type="match status" value="9"/>
</dbReference>
<sequence length="1130" mass="123668" precursor="true">MLKKVRYSFIAGVTATVVVFVPITSSWAYAANATEYVEEYLLLEVGSQGEEVVELKEALLALGFEIDLDIDEVDYDLFDEETEEQVKLLQEYYEYEVTGFVDEELFEFILDEAKQVELDSSEDAEKEEANVESEQTEVDEQAKELVEEQEEMAEAKEETIEEVEEAQEQGTEEEMITEEEATVAMTSVDVDSENVLKDGDRDPRVVELKINLEIMGFKVSNNPTQLYGSMTARKVSEFQEAYGLPVTGMADEVTFQTLEDLANGPLRQGMYRDDVVQLKVDLETLGFGVSSNPTRFFGSITASQVRAFQEAYGLPVDGIAGVATLNKIEELLAKASISMTDADVIQLKVNLGIMGFRVSSNPNGNYGPITTQKVAEFQKAYGLPVTGNADRVTVERLNELATGPLRQGMHRDDVVQLKIDLGKLGFVVPGNTTTFFGSQTTSQLIAFQEAYGLNPDGIAGKSTVDLLNELTATVLSEGMRDPRVIDLKMNLAILGFSVSSNPTSLYGPITASQVSDFQTAYRLPVTGIADQRTISKLNELATGPMQQGMYRDDVIQLKIDLEAAGFFVSSNPNNYFGPSTASQLKAFQKAHGLTADGVANEATLNKLKQAKANNLYIGMNDPRVVDLKINLAIMGFGVSSNPTGLYGSITRSQVSDFQAAYGLPVTGVADPDTVALLNELANGPLRVGMYRDDVVELKEMLARAGFGVSSSLTNYFGPITERQLRDFQAAYGLEVTGIADAETLAKLAEVAPQEKITYMQSNFTMTQSIERQLTLNPPPQTDAYRNAPAFVSASLVELEGTISGSTVNLRTAPRLGSATIETSVSQGTKMTVLKEVTGDLTGGSDKWYEVRYNGKTLYAHAPLMNVVAKTTANNVAIREAANGSSHAYSFVRSGTSLNVTSLGATWHQISFTTWRNAKQEDFIPYMDPNNHDRFQHLVLSSSAGVSAEQLNRLLTGKGVLQGLGQAFIDAGASHSVNEVYLISHALLETGHGASSLATGIEVGKNSSGELELVTSSNRSRLTEIRTTHNMFGINAVDADPYRQGAFHAYRQGWFTPEAAIIGGAQFIGSRYIHNSHKQNTLYKMRWNPANPGFPQYATDMAWAVKQVPNIKKLYDELDNPVLHFEFVQYK</sequence>
<dbReference type="GO" id="GO:0033925">
    <property type="term" value="F:mannosyl-glycoprotein endo-beta-N-acetylglucosaminidase activity"/>
    <property type="evidence" value="ECO:0007669"/>
    <property type="project" value="UniProtKB-EC"/>
</dbReference>
<dbReference type="Pfam" id="PF01832">
    <property type="entry name" value="Glucosaminidase"/>
    <property type="match status" value="1"/>
</dbReference>
<evidence type="ECO:0000313" key="4">
    <source>
        <dbReference type="EMBL" id="ARK32201.1"/>
    </source>
</evidence>
<evidence type="ECO:0000313" key="5">
    <source>
        <dbReference type="Proteomes" id="UP000193006"/>
    </source>
</evidence>
<feature type="region of interest" description="Disordered" evidence="1">
    <location>
        <begin position="119"/>
        <end position="174"/>
    </location>
</feature>
<feature type="compositionally biased region" description="Acidic residues" evidence="1">
    <location>
        <begin position="119"/>
        <end position="139"/>
    </location>
</feature>
<reference evidence="4 5" key="1">
    <citation type="submission" date="2017-04" db="EMBL/GenBank/DDBJ databases">
        <title>Bacillus krulwichiae AM31D Genome sequencing and assembly.</title>
        <authorList>
            <person name="Krulwich T.A."/>
            <person name="Anastor L."/>
            <person name="Ehrlich R."/>
            <person name="Ehrlich G.D."/>
            <person name="Janto B."/>
        </authorList>
    </citation>
    <scope>NUCLEOTIDE SEQUENCE [LARGE SCALE GENOMIC DNA]</scope>
    <source>
        <strain evidence="4 5">AM31D</strain>
    </source>
</reference>
<gene>
    <name evidence="4" type="primary">lytD</name>
    <name evidence="4" type="ORF">BkAM31D_21410</name>
</gene>
<feature type="domain" description="Mannosyl-glycoprotein endo-beta-N-acetylglucosamidase-like" evidence="2">
    <location>
        <begin position="952"/>
        <end position="1125"/>
    </location>
</feature>
<dbReference type="InterPro" id="IPR002901">
    <property type="entry name" value="MGlyc_endo_b_GlcNAc-like_dom"/>
</dbReference>
<feature type="domain" description="SH3b" evidence="3">
    <location>
        <begin position="797"/>
        <end position="867"/>
    </location>
</feature>
<dbReference type="SMART" id="SM00287">
    <property type="entry name" value="SH3b"/>
    <property type="match status" value="1"/>
</dbReference>
<name>A0A1X9MKK7_9BACI</name>